<protein>
    <recommendedName>
        <fullName evidence="1">Peptidase M60 domain-containing protein</fullName>
    </recommendedName>
</protein>
<evidence type="ECO:0000313" key="4">
    <source>
        <dbReference type="Proteomes" id="UP000278332"/>
    </source>
</evidence>
<dbReference type="Gene3D" id="3.40.390.80">
    <property type="entry name" value="Peptidase M60, enhancin-like domain 2"/>
    <property type="match status" value="1"/>
</dbReference>
<reference evidence="2 5" key="2">
    <citation type="submission" date="2020-05" db="EMBL/GenBank/DDBJ databases">
        <title>Genetic diversity of Pseudomonas cichorii.</title>
        <authorList>
            <person name="Tani S."/>
            <person name="Yagi H."/>
            <person name="Hashimoto S."/>
            <person name="Iiyama K."/>
            <person name="Furuya N."/>
        </authorList>
    </citation>
    <scope>NUCLEOTIDE SEQUENCE [LARGE SCALE GENOMIC DNA]</scope>
    <source>
        <strain evidence="2 5">LMG 2162</strain>
    </source>
</reference>
<keyword evidence="5" id="KW-1185">Reference proteome</keyword>
<gene>
    <name evidence="3" type="ORF">ALP84_02618</name>
    <name evidence="2" type="ORF">PSCICP_43530</name>
</gene>
<accession>A0A3M4WF91</accession>
<dbReference type="EMBL" id="BLWA01000016">
    <property type="protein sequence ID" value="GFM94381.1"/>
    <property type="molecule type" value="Genomic_DNA"/>
</dbReference>
<dbReference type="Proteomes" id="UP000614982">
    <property type="component" value="Unassembled WGS sequence"/>
</dbReference>
<proteinExistence type="predicted"/>
<comment type="caution">
    <text evidence="3">The sequence shown here is derived from an EMBL/GenBank/DDBJ whole genome shotgun (WGS) entry which is preliminary data.</text>
</comment>
<dbReference type="Gene3D" id="1.10.390.30">
    <property type="entry name" value="Peptidase M60, enhancin-like domain 3"/>
    <property type="match status" value="1"/>
</dbReference>
<sequence length="643" mass="72621">MSMPYDRTILYKATRLYLQSIIILLTFVTGIAAHAENDAIYDDKEVLVPSEYLDRKIDTSQPSTQGLLSEVLLWQLRAQAIYEGGEDTYNIPVLEEQENEMRRVGGWQHRNIYIPTRVYLAVGDEIILDVKDYPSLLTHCSAHTFANFDKPYGSSATNSMTLRKNSTQVYKATIPGMLMLACVDVGKNMNNWSSWGQFVNISTSQPHANTSLYLFGVTPPSDWPAIAKKPDPSGQVYLFNGRTVMNFPASVALQHADKDIDAMMKEHLIITTRYDQFNGFTWQTDTPLDAVALSMYQASFNLCCMSHYYNGLVGINFGGNRVTSQWGDWHEYGHQNQLAWKWNHLTEISNNLFSLEACRMLTGNKVANFDRCHSRFGAYITSDPEAVGRFLAMDGLPEVPDNPADKTLLMLAQLYISFPDWHAQFAKDFRMAYARGDNADDFSTEQKKIDWFVINSSRIVGKDLRDFFDKWGLTYSPAARQAIADFNLPAPIKPSVQHSLEWAIPAKTMIQGTISVPDLKSFVGLVAYGKEEGPTSLQPVEGDYTKLTTWVVGTRRQPYPLILRGTLRHGECPEEYPMHALRACPGNDHNVYWKLSYVPLDNLLTLPDDHYEGVLRLGIRAGSDYNWGGTLTVPIKFNVSKSQ</sequence>
<dbReference type="RefSeq" id="WP_025262243.1">
    <property type="nucleotide sequence ID" value="NZ_BLVX01000021.1"/>
</dbReference>
<dbReference type="OrthoDB" id="3177623at2"/>
<dbReference type="PROSITE" id="PS51723">
    <property type="entry name" value="PEPTIDASE_M60"/>
    <property type="match status" value="1"/>
</dbReference>
<feature type="domain" description="Peptidase M60" evidence="1">
    <location>
        <begin position="111"/>
        <end position="419"/>
    </location>
</feature>
<name>A0A3M4WF91_PSECI</name>
<dbReference type="InterPro" id="IPR031161">
    <property type="entry name" value="Peptidase_M60_dom"/>
</dbReference>
<evidence type="ECO:0000259" key="1">
    <source>
        <dbReference type="PROSITE" id="PS51723"/>
    </source>
</evidence>
<evidence type="ECO:0000313" key="3">
    <source>
        <dbReference type="EMBL" id="RMR62665.1"/>
    </source>
</evidence>
<organism evidence="3 4">
    <name type="scientific">Pseudomonas cichorii</name>
    <dbReference type="NCBI Taxonomy" id="36746"/>
    <lineage>
        <taxon>Bacteria</taxon>
        <taxon>Pseudomonadati</taxon>
        <taxon>Pseudomonadota</taxon>
        <taxon>Gammaproteobacteria</taxon>
        <taxon>Pseudomonadales</taxon>
        <taxon>Pseudomonadaceae</taxon>
        <taxon>Pseudomonas</taxon>
    </lineage>
</organism>
<evidence type="ECO:0000313" key="5">
    <source>
        <dbReference type="Proteomes" id="UP000614982"/>
    </source>
</evidence>
<dbReference type="GeneID" id="93661453"/>
<dbReference type="SMART" id="SM01276">
    <property type="entry name" value="M60-like"/>
    <property type="match status" value="1"/>
</dbReference>
<dbReference type="InterPro" id="IPR042279">
    <property type="entry name" value="Pep_M60_3"/>
</dbReference>
<evidence type="ECO:0000313" key="2">
    <source>
        <dbReference type="EMBL" id="GFM94381.1"/>
    </source>
</evidence>
<dbReference type="EMBL" id="RBRY01000021">
    <property type="protein sequence ID" value="RMR62665.1"/>
    <property type="molecule type" value="Genomic_DNA"/>
</dbReference>
<dbReference type="Pfam" id="PF13402">
    <property type="entry name" value="Peptidase_M60"/>
    <property type="match status" value="1"/>
</dbReference>
<dbReference type="Proteomes" id="UP000278332">
    <property type="component" value="Unassembled WGS sequence"/>
</dbReference>
<dbReference type="AlphaFoldDB" id="A0A3M4WF91"/>
<reference evidence="3 4" key="1">
    <citation type="submission" date="2018-08" db="EMBL/GenBank/DDBJ databases">
        <title>Recombination of ecologically and evolutionarily significant loci maintains genetic cohesion in the Pseudomonas syringae species complex.</title>
        <authorList>
            <person name="Dillon M."/>
            <person name="Thakur S."/>
            <person name="Almeida R.N.D."/>
            <person name="Weir B.S."/>
            <person name="Guttman D.S."/>
        </authorList>
    </citation>
    <scope>NUCLEOTIDE SEQUENCE [LARGE SCALE GENOMIC DNA]</scope>
    <source>
        <strain evidence="3 4">ICMP 6917</strain>
    </source>
</reference>